<protein>
    <recommendedName>
        <fullName evidence="3">DNA mismatch repair protein PMS1</fullName>
    </recommendedName>
</protein>
<dbReference type="Pfam" id="PF13589">
    <property type="entry name" value="HATPase_c_3"/>
    <property type="match status" value="1"/>
</dbReference>
<feature type="compositionally biased region" description="Basic and acidic residues" evidence="4">
    <location>
        <begin position="482"/>
        <end position="501"/>
    </location>
</feature>
<dbReference type="Gene3D" id="3.30.1540.20">
    <property type="entry name" value="MutL, C-terminal domain, dimerisation subdomain"/>
    <property type="match status" value="1"/>
</dbReference>
<feature type="compositionally biased region" description="Acidic residues" evidence="4">
    <location>
        <begin position="1125"/>
        <end position="1160"/>
    </location>
</feature>
<dbReference type="Pfam" id="PF01119">
    <property type="entry name" value="DNA_mis_repair"/>
    <property type="match status" value="1"/>
</dbReference>
<evidence type="ECO:0000256" key="3">
    <source>
        <dbReference type="ARBA" id="ARBA00070941"/>
    </source>
</evidence>
<dbReference type="PANTHER" id="PTHR10073:SF52">
    <property type="entry name" value="MISMATCH REPAIR ENDONUCLEASE PMS2"/>
    <property type="match status" value="1"/>
</dbReference>
<dbReference type="InterPro" id="IPR037198">
    <property type="entry name" value="MutL_C_sf"/>
</dbReference>
<gene>
    <name evidence="7" type="ORF">HYFRA_00002687</name>
</gene>
<accession>A0A9N9PNR0</accession>
<dbReference type="Gene3D" id="3.30.1370.100">
    <property type="entry name" value="MutL, C-terminal domain, regulatory subdomain"/>
    <property type="match status" value="1"/>
</dbReference>
<comment type="caution">
    <text evidence="7">The sequence shown here is derived from an EMBL/GenBank/DDBJ whole genome shotgun (WGS) entry which is preliminary data.</text>
</comment>
<dbReference type="GO" id="GO:0016887">
    <property type="term" value="F:ATP hydrolysis activity"/>
    <property type="evidence" value="ECO:0007669"/>
    <property type="project" value="InterPro"/>
</dbReference>
<dbReference type="SMART" id="SM00853">
    <property type="entry name" value="MutL_C"/>
    <property type="match status" value="1"/>
</dbReference>
<dbReference type="InterPro" id="IPR020568">
    <property type="entry name" value="Ribosomal_Su5_D2-typ_SF"/>
</dbReference>
<dbReference type="GO" id="GO:0030983">
    <property type="term" value="F:mismatched DNA binding"/>
    <property type="evidence" value="ECO:0007669"/>
    <property type="project" value="InterPro"/>
</dbReference>
<feature type="compositionally biased region" description="Low complexity" evidence="4">
    <location>
        <begin position="623"/>
        <end position="640"/>
    </location>
</feature>
<keyword evidence="8" id="KW-1185">Reference proteome</keyword>
<evidence type="ECO:0000313" key="8">
    <source>
        <dbReference type="Proteomes" id="UP000696280"/>
    </source>
</evidence>
<dbReference type="InterPro" id="IPR038973">
    <property type="entry name" value="MutL/Mlh/Pms-like"/>
</dbReference>
<dbReference type="InterPro" id="IPR036890">
    <property type="entry name" value="HATPase_C_sf"/>
</dbReference>
<dbReference type="OrthoDB" id="10263226at2759"/>
<dbReference type="InterPro" id="IPR014790">
    <property type="entry name" value="MutL_C"/>
</dbReference>
<sequence length="1171" mass="128669">MATIKAIEGRTVHQIQSGQVIVDLCSVVKELVENSLDAGATSIDVRFKNQGLESIEVQDNGDGISPQNYETLALKHHTSKLSTYSDLTTLQTFGFRGEALSSLCALSQFSVTTCRVEDAPKGTKLEFEVSGKLKGTSVVAAQKGTTVSVENLFNNLPVRRRELERNIKREWGRVVGVLGQYACIQTGIKFSVSQQAGKGKKTTLFSTKGNKTTRENIVNVFGAKTLTALVPLDLNFELEATSAPSQRWSTQEDGGDKNIKIVGHISRPASGEGRQTPDRQMFFVNARPCGLPQVAKAFNEVYKSYNASQSPFIFANIELDTHLYDVNVSPDKRTILLHDQTRMLENLKEALVVLFDSQDYTVPISQLPAQRQPSYKQLTISREHSLATASPKNTPSLRDAASEISEREDTIEHSRSSRRAPSTDGESESESRSKSGKSAVSRDSMGRDGQAANLISNWASRGAEKRNEINIPPPKITSDRTALSKEKQRLVGKLAKEREQAETADSPEIVAEDPVSSVSTTQSSLPPATYVPPIPVADFNTRLAELKSPKSYLAQDEIVKINGESPIPALQSPSKEPPPLSSQFSSSIRPKRGPTELATITIGDHTTTSPIGTPSRKIDRRPSITSTTRRSRIATPRRSSGAPLPSFGSRLSQRFAAPGTQQPSADDESEEELEDDEQEVAKSPSRATARSLTDPDEDGNESVDSVDPNPGETSDGDLISKVDGPTSEGEGQDSDEYIDEAEKKAREDAKVQEMIQAVEEGAMQPTQENILRAKTLIRGASKKKDTTINLIKPITTTISSITQHLDSLNLILDSYNTTKPIKTEDAPLDSVQAEEKLSLTISKPDFARMKIIGQFNLGFILASRISSLQPEEGALRADDLFIIDQHASDEKYNFERLQATTIVQSQPLVHPKTLSLTALEEEIVLENLKTLETNGFQIAFDHSETSIVGQRCSLLALPLSRETTFSLSDLEELISMLSETTSGAVPRPSKVRKMFAMRACRSSIMIGKTLSRKQMEGVVRHMGELDKPWNCPHGRPTMRHLCGLGVWDEGGWQEGDWGTEKGERTDWAGYLDKPWNCPHGRPTMRHLCGLGVWDEGGWQEGDWGTEKGERTDWAGYVRASREESDGQEGELEEEEDGEGFEDGVEGEGEQELFVSDDEMGQGDTSILEESF</sequence>
<proteinExistence type="inferred from homology"/>
<comment type="similarity">
    <text evidence="1">Belongs to the DNA mismatch repair MutL/HexB family.</text>
</comment>
<evidence type="ECO:0000256" key="4">
    <source>
        <dbReference type="SAM" id="MobiDB-lite"/>
    </source>
</evidence>
<dbReference type="PROSITE" id="PS00058">
    <property type="entry name" value="DNA_MISMATCH_REPAIR_1"/>
    <property type="match status" value="1"/>
</dbReference>
<dbReference type="CDD" id="cd03484">
    <property type="entry name" value="MutL_Trans_hPMS_2_like"/>
    <property type="match status" value="1"/>
</dbReference>
<feature type="compositionally biased region" description="Basic and acidic residues" evidence="4">
    <location>
        <begin position="400"/>
        <end position="415"/>
    </location>
</feature>
<name>A0A9N9PNR0_9HELO</name>
<feature type="region of interest" description="Disordered" evidence="4">
    <location>
        <begin position="465"/>
        <end position="534"/>
    </location>
</feature>
<evidence type="ECO:0000313" key="7">
    <source>
        <dbReference type="EMBL" id="CAG8961144.1"/>
    </source>
</evidence>
<keyword evidence="2" id="KW-0227">DNA damage</keyword>
<dbReference type="CDD" id="cd16926">
    <property type="entry name" value="HATPase_MutL-MLH-PMS-like"/>
    <property type="match status" value="1"/>
</dbReference>
<dbReference type="GO" id="GO:0032389">
    <property type="term" value="C:MutLalpha complex"/>
    <property type="evidence" value="ECO:0007669"/>
    <property type="project" value="TreeGrafter"/>
</dbReference>
<dbReference type="GO" id="GO:0000710">
    <property type="term" value="P:meiotic mismatch repair"/>
    <property type="evidence" value="ECO:0007669"/>
    <property type="project" value="UniProtKB-ARBA"/>
</dbReference>
<dbReference type="GO" id="GO:0005524">
    <property type="term" value="F:ATP binding"/>
    <property type="evidence" value="ECO:0007669"/>
    <property type="project" value="InterPro"/>
</dbReference>
<dbReference type="SUPFAM" id="SSF55874">
    <property type="entry name" value="ATPase domain of HSP90 chaperone/DNA topoisomerase II/histidine kinase"/>
    <property type="match status" value="1"/>
</dbReference>
<dbReference type="Pfam" id="PF08676">
    <property type="entry name" value="MutL_C"/>
    <property type="match status" value="1"/>
</dbReference>
<evidence type="ECO:0000256" key="2">
    <source>
        <dbReference type="ARBA" id="ARBA00022763"/>
    </source>
</evidence>
<feature type="region of interest" description="Disordered" evidence="4">
    <location>
        <begin position="1117"/>
        <end position="1171"/>
    </location>
</feature>
<feature type="region of interest" description="Disordered" evidence="4">
    <location>
        <begin position="564"/>
        <end position="736"/>
    </location>
</feature>
<dbReference type="InterPro" id="IPR042121">
    <property type="entry name" value="MutL_C_regsub"/>
</dbReference>
<dbReference type="NCBIfam" id="TIGR00585">
    <property type="entry name" value="mutl"/>
    <property type="match status" value="1"/>
</dbReference>
<dbReference type="FunFam" id="3.30.565.10:FF:000014">
    <property type="entry name" value="Mismatch repair endonuclease pms1, putative"/>
    <property type="match status" value="1"/>
</dbReference>
<dbReference type="Gene3D" id="3.30.565.10">
    <property type="entry name" value="Histidine kinase-like ATPase, C-terminal domain"/>
    <property type="match status" value="1"/>
</dbReference>
<dbReference type="GO" id="GO:0140664">
    <property type="term" value="F:ATP-dependent DNA damage sensor activity"/>
    <property type="evidence" value="ECO:0007669"/>
    <property type="project" value="InterPro"/>
</dbReference>
<evidence type="ECO:0000259" key="5">
    <source>
        <dbReference type="SMART" id="SM00853"/>
    </source>
</evidence>
<feature type="compositionally biased region" description="Polar residues" evidence="4">
    <location>
        <begin position="387"/>
        <end position="396"/>
    </location>
</feature>
<reference evidence="7" key="1">
    <citation type="submission" date="2021-07" db="EMBL/GenBank/DDBJ databases">
        <authorList>
            <person name="Durling M."/>
        </authorList>
    </citation>
    <scope>NUCLEOTIDE SEQUENCE</scope>
</reference>
<evidence type="ECO:0000259" key="6">
    <source>
        <dbReference type="SMART" id="SM01340"/>
    </source>
</evidence>
<dbReference type="EMBL" id="CAJVRL010000103">
    <property type="protein sequence ID" value="CAG8961144.1"/>
    <property type="molecule type" value="Genomic_DNA"/>
</dbReference>
<feature type="compositionally biased region" description="Acidic residues" evidence="4">
    <location>
        <begin position="665"/>
        <end position="678"/>
    </location>
</feature>
<organism evidence="7 8">
    <name type="scientific">Hymenoscyphus fraxineus</name>
    <dbReference type="NCBI Taxonomy" id="746836"/>
    <lineage>
        <taxon>Eukaryota</taxon>
        <taxon>Fungi</taxon>
        <taxon>Dikarya</taxon>
        <taxon>Ascomycota</taxon>
        <taxon>Pezizomycotina</taxon>
        <taxon>Leotiomycetes</taxon>
        <taxon>Helotiales</taxon>
        <taxon>Helotiaceae</taxon>
        <taxon>Hymenoscyphus</taxon>
    </lineage>
</organism>
<dbReference type="InterPro" id="IPR014721">
    <property type="entry name" value="Ribsml_uS5_D2-typ_fold_subgr"/>
</dbReference>
<dbReference type="Gene3D" id="3.30.230.10">
    <property type="match status" value="1"/>
</dbReference>
<feature type="domain" description="MutL C-terminal dimerisation" evidence="5">
    <location>
        <begin position="851"/>
        <end position="1010"/>
    </location>
</feature>
<dbReference type="InterPro" id="IPR002099">
    <property type="entry name" value="MutL/Mlh/PMS"/>
</dbReference>
<dbReference type="SUPFAM" id="SSF54211">
    <property type="entry name" value="Ribosomal protein S5 domain 2-like"/>
    <property type="match status" value="1"/>
</dbReference>
<feature type="region of interest" description="Disordered" evidence="4">
    <location>
        <begin position="384"/>
        <end position="449"/>
    </location>
</feature>
<dbReference type="SUPFAM" id="SSF118116">
    <property type="entry name" value="DNA mismatch repair protein MutL"/>
    <property type="match status" value="1"/>
</dbReference>
<dbReference type="FunFam" id="3.30.1370.100:FF:000001">
    <property type="entry name" value="Mismatch repair endonuclease pms1, putative"/>
    <property type="match status" value="1"/>
</dbReference>
<dbReference type="InterPro" id="IPR014762">
    <property type="entry name" value="DNA_mismatch_repair_CS"/>
</dbReference>
<dbReference type="FunFam" id="3.30.230.10:FF:000120">
    <property type="entry name" value="Mismatch repair endonuclease PMS2"/>
    <property type="match status" value="1"/>
</dbReference>
<dbReference type="Proteomes" id="UP000696280">
    <property type="component" value="Unassembled WGS sequence"/>
</dbReference>
<feature type="domain" description="DNA mismatch repair protein S5" evidence="6">
    <location>
        <begin position="217"/>
        <end position="356"/>
    </location>
</feature>
<dbReference type="PANTHER" id="PTHR10073">
    <property type="entry name" value="DNA MISMATCH REPAIR PROTEIN MLH, PMS, MUTL"/>
    <property type="match status" value="1"/>
</dbReference>
<feature type="compositionally biased region" description="Polar residues" evidence="4">
    <location>
        <begin position="516"/>
        <end position="526"/>
    </location>
</feature>
<evidence type="ECO:0000256" key="1">
    <source>
        <dbReference type="ARBA" id="ARBA00006082"/>
    </source>
</evidence>
<dbReference type="SMART" id="SM01340">
    <property type="entry name" value="DNA_mis_repair"/>
    <property type="match status" value="1"/>
</dbReference>
<dbReference type="InterPro" id="IPR042120">
    <property type="entry name" value="MutL_C_dimsub"/>
</dbReference>
<dbReference type="InterPro" id="IPR013507">
    <property type="entry name" value="DNA_mismatch_S5_2-like"/>
</dbReference>
<dbReference type="AlphaFoldDB" id="A0A9N9PNR0"/>